<dbReference type="KEGG" id="mhk:DFR87_03160"/>
<proteinExistence type="predicted"/>
<organism evidence="1 2">
    <name type="scientific">Metallosphaera hakonensis JCM 8857 = DSM 7519</name>
    <dbReference type="NCBI Taxonomy" id="1293036"/>
    <lineage>
        <taxon>Archaea</taxon>
        <taxon>Thermoproteota</taxon>
        <taxon>Thermoprotei</taxon>
        <taxon>Sulfolobales</taxon>
        <taxon>Sulfolobaceae</taxon>
        <taxon>Metallosphaera</taxon>
    </lineage>
</organism>
<evidence type="ECO:0000313" key="2">
    <source>
        <dbReference type="Proteomes" id="UP000247586"/>
    </source>
</evidence>
<evidence type="ECO:0000313" key="1">
    <source>
        <dbReference type="EMBL" id="AWR98857.1"/>
    </source>
</evidence>
<accession>A0A2U9IS91</accession>
<protein>
    <submittedName>
        <fullName evidence="1">Uncharacterized protein</fullName>
    </submittedName>
</protein>
<dbReference type="STRING" id="1293036.GCA_001315825_01628"/>
<dbReference type="Proteomes" id="UP000247586">
    <property type="component" value="Chromosome"/>
</dbReference>
<reference evidence="2" key="3">
    <citation type="submission" date="2020-03" db="EMBL/GenBank/DDBJ databases">
        <title>Sequencing and Assembly of Multiple Reported Metal-Biooxidizing Members of the Extremely Thermoacidophilic Archaeal Family Sulfolobaceae.</title>
        <authorList>
            <person name="Counts J.A."/>
            <person name="Kelly R.M."/>
        </authorList>
    </citation>
    <scope>NUCLEOTIDE SEQUENCE [LARGE SCALE GENOMIC DNA]</scope>
    <source>
        <strain evidence="2">HO1-1</strain>
    </source>
</reference>
<reference evidence="2" key="2">
    <citation type="submission" date="2020-03" db="EMBL/GenBank/DDBJ databases">
        <title>Complete Genome Sequences of Extremely Thermoacidophilic, Metal-Mobilizing Type-Strain Members of the Archaeal Family Sulfolobaceae: Acidianus brierleyi DSM-1651T, Acidianus sulfidivorans DSM-18786T, Metallosphaera hakonensis DSM-7519T, and Metallosphaera prunae DSM-10039T.</title>
        <authorList>
            <person name="Counts J.A."/>
            <person name="Kelly R.M."/>
        </authorList>
    </citation>
    <scope>NUCLEOTIDE SEQUENCE [LARGE SCALE GENOMIC DNA]</scope>
    <source>
        <strain evidence="2">HO1-1</strain>
    </source>
</reference>
<dbReference type="OrthoDB" id="34311at2157"/>
<sequence length="93" mass="10875">MAQFHFSFNFERQYIIVIVQIIYKTFTPEIKKIIRRVRRIRSVEEVLFSKGDRNMIVADGLVAWEEGQGDPIEGIYDIKIMKSLLEITPQISG</sequence>
<name>A0A2U9IS91_9CREN</name>
<keyword evidence="2" id="KW-1185">Reference proteome</keyword>
<reference evidence="1 2" key="1">
    <citation type="submission" date="2018-05" db="EMBL/GenBank/DDBJ databases">
        <title>Complete Genome Sequences of Extremely Thermoacidophilic, Metal-Mobilizing Type-Strain Members of the Archaeal Family Sulfolobaceae: Acidianus brierleyi DSM-1651T, Acidianus sulfidivorans DSM-18786T, Metallosphaera hakonensis DSM-7519T, and Metallosphaera prunae DSM-10039T.</title>
        <authorList>
            <person name="Counts J.A."/>
            <person name="Kelly R.M."/>
        </authorList>
    </citation>
    <scope>NUCLEOTIDE SEQUENCE [LARGE SCALE GENOMIC DNA]</scope>
    <source>
        <strain evidence="1 2">HO1-1</strain>
    </source>
</reference>
<dbReference type="AlphaFoldDB" id="A0A2U9IS91"/>
<dbReference type="EMBL" id="CP029287">
    <property type="protein sequence ID" value="AWR98857.1"/>
    <property type="molecule type" value="Genomic_DNA"/>
</dbReference>
<gene>
    <name evidence="1" type="ORF">DFR87_03160</name>
</gene>